<evidence type="ECO:0000313" key="2">
    <source>
        <dbReference type="Proteomes" id="UP001143910"/>
    </source>
</evidence>
<sequence>MKTTSVIVLTSAQLHFASAQFSNWVAGQVNTSICSWSQPRAALIRDKIYIDGGSIWWTAGLENGTAGPVANQGNYQGVILSYNLNRNFTASTNVTGILLDGSMSKARGGQGNSNGASPNYYDGAMLANDAEFFLYGGAVFQNNDFTAPTSRPGCLDSTTDGSPTA</sequence>
<organism evidence="1 2">
    <name type="scientific">Zarea fungicola</name>
    <dbReference type="NCBI Taxonomy" id="93591"/>
    <lineage>
        <taxon>Eukaryota</taxon>
        <taxon>Fungi</taxon>
        <taxon>Dikarya</taxon>
        <taxon>Ascomycota</taxon>
        <taxon>Pezizomycotina</taxon>
        <taxon>Sordariomycetes</taxon>
        <taxon>Hypocreomycetidae</taxon>
        <taxon>Hypocreales</taxon>
        <taxon>Cordycipitaceae</taxon>
        <taxon>Zarea</taxon>
    </lineage>
</organism>
<dbReference type="Proteomes" id="UP001143910">
    <property type="component" value="Unassembled WGS sequence"/>
</dbReference>
<proteinExistence type="predicted"/>
<protein>
    <submittedName>
        <fullName evidence="1">Uncharacterized protein</fullName>
    </submittedName>
</protein>
<accession>A0ACC1MLG8</accession>
<dbReference type="EMBL" id="JANJQO010002265">
    <property type="protein sequence ID" value="KAJ2967528.1"/>
    <property type="molecule type" value="Genomic_DNA"/>
</dbReference>
<name>A0ACC1MLG8_9HYPO</name>
<gene>
    <name evidence="1" type="ORF">NQ176_g9620</name>
</gene>
<evidence type="ECO:0000313" key="1">
    <source>
        <dbReference type="EMBL" id="KAJ2967528.1"/>
    </source>
</evidence>
<comment type="caution">
    <text evidence="1">The sequence shown here is derived from an EMBL/GenBank/DDBJ whole genome shotgun (WGS) entry which is preliminary data.</text>
</comment>
<reference evidence="1" key="1">
    <citation type="submission" date="2022-08" db="EMBL/GenBank/DDBJ databases">
        <title>Genome Sequence of Lecanicillium fungicola.</title>
        <authorList>
            <person name="Buettner E."/>
        </authorList>
    </citation>
    <scope>NUCLEOTIDE SEQUENCE</scope>
    <source>
        <strain evidence="1">Babe33</strain>
    </source>
</reference>
<keyword evidence="2" id="KW-1185">Reference proteome</keyword>